<dbReference type="InterPro" id="IPR024571">
    <property type="entry name" value="ERAP1-like_C_dom"/>
</dbReference>
<reference evidence="23" key="2">
    <citation type="submission" date="2025-08" db="UniProtKB">
        <authorList>
            <consortium name="Ensembl"/>
        </authorList>
    </citation>
    <scope>IDENTIFICATION</scope>
</reference>
<sequence length="917" mass="105753">MSKKTHRSRVVAVVLVVLTVSVIAAIATMVIFFKIQTADMNPTSRPTISPSTTPAPPVTRLPRSVIPDRYKIFLHLQFYTRTPEFENTTNENQTERFTGNSTLFFKSVQRSSAIYLHSSNLTVFDSVVRNVDTGEVVESRVEYNHEWSEFLQVSLGQALEVDGNYSLSLKFEGWMAFLNGMFLSIYEERDSETLRFLVVTHMQPTDARKVFPCLDEPDLKAVFQLNVIHRRDSSVLGNAEIFGKRKEEEFLVSIVITQFYPTPRMSTYLLALAVSEFTPTPSLHDRVQINVTAAGHALFAANMTGKILQFFEEMLGINYPQKKLDQIAVLYLDPEIAAMENWGLITYLEEVLLYEEGVSSLLDKETITEMIAHELAHQWFGNLVTMKWWNELWLNEGFATYMTYKAVDQVEPHFKTVRLHLQAAFSQDVLASSHPLIPPPEKVQTNSEIKDMFDDTTYTKGAMILRMLVDIVEERVFNKGIRSYLLDFSYRNSETRDLWNHIQKAVNEDGGHTRVAEVMESWTTQTGYPVITINTSNGEVSQKHFLLNHSSESRSERRELPWLTVDLNLTLKKEELISKNEDWVLANVNWTGYYRVNYDPGNWQSLLTQLETEPQKIPIMNRGQLIDDVFNLARAKLVNVTLALNFTRFLRKETAFLPWELAIKNLKYYVHMFDRSEVYGPLQVISSALSQHYQDTPPPPTPHLHNQVLAINLGCSSGLPECVSMARTMFSEWMNNTDYSIHPNLRSEIYCHGVAAGGVAEWEFAWRMFENSIDISEKEHLKEALSCTKKIPSLNRYLQYTLDPEKIRLADVASIISFVVRNVAGQAPAWDFVRANWDYVENDCFSDRWTAQCFCSSSYLFVCLFFFFLQMQQFFVENNMQHSVDAQKCIEEVQVNIQWVHEHRDILHRWFLHEAAA</sequence>
<dbReference type="OMA" id="RFEINYQ"/>
<evidence type="ECO:0000256" key="9">
    <source>
        <dbReference type="ARBA" id="ARBA00022833"/>
    </source>
</evidence>
<dbReference type="PRINTS" id="PR00756">
    <property type="entry name" value="ALADIPTASE"/>
</dbReference>
<evidence type="ECO:0000256" key="19">
    <source>
        <dbReference type="RuleBase" id="RU364040"/>
    </source>
</evidence>
<keyword evidence="7 17" id="KW-0479">Metal-binding</keyword>
<dbReference type="GO" id="GO:0005615">
    <property type="term" value="C:extracellular space"/>
    <property type="evidence" value="ECO:0007669"/>
    <property type="project" value="TreeGrafter"/>
</dbReference>
<feature type="transmembrane region" description="Helical" evidence="19">
    <location>
        <begin position="12"/>
        <end position="33"/>
    </location>
</feature>
<dbReference type="InterPro" id="IPR001930">
    <property type="entry name" value="Peptidase_M1"/>
</dbReference>
<evidence type="ECO:0000313" key="24">
    <source>
        <dbReference type="Proteomes" id="UP000265120"/>
    </source>
</evidence>
<dbReference type="FunFam" id="1.10.390.10:FF:000016">
    <property type="entry name" value="Glutamyl aminopeptidase"/>
    <property type="match status" value="1"/>
</dbReference>
<dbReference type="Gene3D" id="2.60.40.1910">
    <property type="match status" value="1"/>
</dbReference>
<keyword evidence="8 19" id="KW-0378">Hydrolase</keyword>
<comment type="subcellular location">
    <subcellularLocation>
        <location evidence="1">Cell membrane</location>
    </subcellularLocation>
    <subcellularLocation>
        <location evidence="2">Membrane</location>
        <topology evidence="2">Single-pass type II membrane protein</topology>
    </subcellularLocation>
</comment>
<dbReference type="InterPro" id="IPR027268">
    <property type="entry name" value="Peptidase_M4/M1_CTD_sf"/>
</dbReference>
<dbReference type="InParanoid" id="A0A3P8X317"/>
<reference evidence="23 24" key="1">
    <citation type="journal article" date="2014" name="Nat. Genet.">
        <title>Whole-genome sequence of a flatfish provides insights into ZW sex chromosome evolution and adaptation to a benthic lifestyle.</title>
        <authorList>
            <person name="Chen S."/>
            <person name="Zhang G."/>
            <person name="Shao C."/>
            <person name="Huang Q."/>
            <person name="Liu G."/>
            <person name="Zhang P."/>
            <person name="Song W."/>
            <person name="An N."/>
            <person name="Chalopin D."/>
            <person name="Volff J.N."/>
            <person name="Hong Y."/>
            <person name="Li Q."/>
            <person name="Sha Z."/>
            <person name="Zhou H."/>
            <person name="Xie M."/>
            <person name="Yu Q."/>
            <person name="Liu Y."/>
            <person name="Xiang H."/>
            <person name="Wang N."/>
            <person name="Wu K."/>
            <person name="Yang C."/>
            <person name="Zhou Q."/>
            <person name="Liao X."/>
            <person name="Yang L."/>
            <person name="Hu Q."/>
            <person name="Zhang J."/>
            <person name="Meng L."/>
            <person name="Jin L."/>
            <person name="Tian Y."/>
            <person name="Lian J."/>
            <person name="Yang J."/>
            <person name="Miao G."/>
            <person name="Liu S."/>
            <person name="Liang Z."/>
            <person name="Yan F."/>
            <person name="Li Y."/>
            <person name="Sun B."/>
            <person name="Zhang H."/>
            <person name="Zhang J."/>
            <person name="Zhu Y."/>
            <person name="Du M."/>
            <person name="Zhao Y."/>
            <person name="Schartl M."/>
            <person name="Tang Q."/>
            <person name="Wang J."/>
        </authorList>
    </citation>
    <scope>NUCLEOTIDE SEQUENCE</scope>
</reference>
<feature type="domain" description="Aminopeptidase N-like N-terminal" evidence="22">
    <location>
        <begin position="67"/>
        <end position="269"/>
    </location>
</feature>
<dbReference type="GO" id="GO:0042277">
    <property type="term" value="F:peptide binding"/>
    <property type="evidence" value="ECO:0007669"/>
    <property type="project" value="TreeGrafter"/>
</dbReference>
<evidence type="ECO:0000256" key="2">
    <source>
        <dbReference type="ARBA" id="ARBA00004606"/>
    </source>
</evidence>
<organism evidence="23 24">
    <name type="scientific">Cynoglossus semilaevis</name>
    <name type="common">Tongue sole</name>
    <dbReference type="NCBI Taxonomy" id="244447"/>
    <lineage>
        <taxon>Eukaryota</taxon>
        <taxon>Metazoa</taxon>
        <taxon>Chordata</taxon>
        <taxon>Craniata</taxon>
        <taxon>Vertebrata</taxon>
        <taxon>Euteleostomi</taxon>
        <taxon>Actinopterygii</taxon>
        <taxon>Neopterygii</taxon>
        <taxon>Teleostei</taxon>
        <taxon>Neoteleostei</taxon>
        <taxon>Acanthomorphata</taxon>
        <taxon>Carangaria</taxon>
        <taxon>Pleuronectiformes</taxon>
        <taxon>Pleuronectoidei</taxon>
        <taxon>Cynoglossidae</taxon>
        <taxon>Cynoglossinae</taxon>
        <taxon>Cynoglossus</taxon>
    </lineage>
</organism>
<dbReference type="AlphaFoldDB" id="A0A3P8X317"/>
<evidence type="ECO:0000256" key="4">
    <source>
        <dbReference type="ARBA" id="ARBA00022475"/>
    </source>
</evidence>
<dbReference type="Gene3D" id="1.25.50.20">
    <property type="match status" value="1"/>
</dbReference>
<dbReference type="Gene3D" id="2.60.40.1730">
    <property type="entry name" value="tricorn interacting facor f3 domain"/>
    <property type="match status" value="1"/>
</dbReference>
<evidence type="ECO:0000256" key="6">
    <source>
        <dbReference type="ARBA" id="ARBA00022692"/>
    </source>
</evidence>
<dbReference type="FunFam" id="1.25.50.20:FF:000001">
    <property type="entry name" value="Aminopeptidase"/>
    <property type="match status" value="1"/>
</dbReference>
<keyword evidence="9 17" id="KW-0862">Zinc</keyword>
<comment type="similarity">
    <text evidence="3 19">Belongs to the peptidase M1 family.</text>
</comment>
<feature type="site" description="Transition state stabilizer" evidence="18">
    <location>
        <position position="458"/>
    </location>
</feature>
<dbReference type="Pfam" id="PF17900">
    <property type="entry name" value="Peptidase_M1_N"/>
    <property type="match status" value="1"/>
</dbReference>
<feature type="domain" description="ERAP1-like C-terminal" evidence="21">
    <location>
        <begin position="583"/>
        <end position="879"/>
    </location>
</feature>
<feature type="domain" description="Peptidase M1 membrane alanine aminopeptidase" evidence="20">
    <location>
        <begin position="299"/>
        <end position="522"/>
    </location>
</feature>
<evidence type="ECO:0000259" key="20">
    <source>
        <dbReference type="Pfam" id="PF01433"/>
    </source>
</evidence>
<evidence type="ECO:0000256" key="13">
    <source>
        <dbReference type="ARBA" id="ARBA00023136"/>
    </source>
</evidence>
<feature type="active site" description="Proton acceptor" evidence="16">
    <location>
        <position position="374"/>
    </location>
</feature>
<keyword evidence="6 19" id="KW-0812">Transmembrane</keyword>
<dbReference type="InterPro" id="IPR045357">
    <property type="entry name" value="Aminopeptidase_N-like_N"/>
</dbReference>
<keyword evidence="5 19" id="KW-0645">Protease</keyword>
<dbReference type="PANTHER" id="PTHR11533:SF259">
    <property type="entry name" value="AMINOPEPTIDASE"/>
    <property type="match status" value="1"/>
</dbReference>
<protein>
    <recommendedName>
        <fullName evidence="19">Aminopeptidase</fullName>
        <ecNumber evidence="19">3.4.11.-</ecNumber>
    </recommendedName>
</protein>
<dbReference type="STRING" id="244447.ENSCSEP00000033424"/>
<dbReference type="Gene3D" id="1.10.390.10">
    <property type="entry name" value="Neutral Protease Domain 2"/>
    <property type="match status" value="1"/>
</dbReference>
<dbReference type="GeneTree" id="ENSGT00940000164605"/>
<evidence type="ECO:0000256" key="14">
    <source>
        <dbReference type="ARBA" id="ARBA00023157"/>
    </source>
</evidence>
<dbReference type="EC" id="3.4.11.-" evidence="19"/>
<evidence type="ECO:0000256" key="11">
    <source>
        <dbReference type="ARBA" id="ARBA00022989"/>
    </source>
</evidence>
<evidence type="ECO:0000259" key="22">
    <source>
        <dbReference type="Pfam" id="PF17900"/>
    </source>
</evidence>
<dbReference type="GO" id="GO:0006508">
    <property type="term" value="P:proteolysis"/>
    <property type="evidence" value="ECO:0007669"/>
    <property type="project" value="UniProtKB-KW"/>
</dbReference>
<keyword evidence="19" id="KW-0031">Aminopeptidase</keyword>
<keyword evidence="12 19" id="KW-0482">Metalloprotease</keyword>
<dbReference type="Ensembl" id="ENSCSET00000033858.1">
    <property type="protein sequence ID" value="ENSCSEP00000033424.1"/>
    <property type="gene ID" value="ENSCSEG00000021448.1"/>
</dbReference>
<comment type="cofactor">
    <cofactor evidence="17 19">
        <name>Zn(2+)</name>
        <dbReference type="ChEBI" id="CHEBI:29105"/>
    </cofactor>
    <text evidence="17 19">Binds 1 zinc ion per subunit.</text>
</comment>
<dbReference type="Proteomes" id="UP000265120">
    <property type="component" value="Chromosome 6"/>
</dbReference>
<reference evidence="23" key="3">
    <citation type="submission" date="2025-09" db="UniProtKB">
        <authorList>
            <consortium name="Ensembl"/>
        </authorList>
    </citation>
    <scope>IDENTIFICATION</scope>
</reference>
<keyword evidence="15" id="KW-0325">Glycoprotein</keyword>
<keyword evidence="10" id="KW-0735">Signal-anchor</keyword>
<dbReference type="PANTHER" id="PTHR11533">
    <property type="entry name" value="PROTEASE M1 ZINC METALLOPROTEASE"/>
    <property type="match status" value="1"/>
</dbReference>
<evidence type="ECO:0000256" key="5">
    <source>
        <dbReference type="ARBA" id="ARBA00022670"/>
    </source>
</evidence>
<dbReference type="InterPro" id="IPR014782">
    <property type="entry name" value="Peptidase_M1_dom"/>
</dbReference>
<evidence type="ECO:0000256" key="16">
    <source>
        <dbReference type="PIRSR" id="PIRSR634016-1"/>
    </source>
</evidence>
<dbReference type="GO" id="GO:0005737">
    <property type="term" value="C:cytoplasm"/>
    <property type="evidence" value="ECO:0007669"/>
    <property type="project" value="TreeGrafter"/>
</dbReference>
<evidence type="ECO:0000256" key="3">
    <source>
        <dbReference type="ARBA" id="ARBA00010136"/>
    </source>
</evidence>
<feature type="binding site" evidence="17">
    <location>
        <position position="377"/>
    </location>
    <ligand>
        <name>Zn(2+)</name>
        <dbReference type="ChEBI" id="CHEBI:29105"/>
        <note>catalytic</note>
    </ligand>
</feature>
<evidence type="ECO:0000259" key="21">
    <source>
        <dbReference type="Pfam" id="PF11838"/>
    </source>
</evidence>
<evidence type="ECO:0000256" key="17">
    <source>
        <dbReference type="PIRSR" id="PIRSR634016-3"/>
    </source>
</evidence>
<dbReference type="InterPro" id="IPR034016">
    <property type="entry name" value="M1_APN-typ"/>
</dbReference>
<keyword evidence="11 19" id="KW-1133">Transmembrane helix</keyword>
<evidence type="ECO:0000256" key="7">
    <source>
        <dbReference type="ARBA" id="ARBA00022723"/>
    </source>
</evidence>
<dbReference type="Pfam" id="PF11838">
    <property type="entry name" value="ERAP1_C"/>
    <property type="match status" value="1"/>
</dbReference>
<name>A0A3P8X317_CYNSE</name>
<dbReference type="CDD" id="cd09601">
    <property type="entry name" value="M1_APN-Q_like"/>
    <property type="match status" value="1"/>
</dbReference>
<evidence type="ECO:0000256" key="12">
    <source>
        <dbReference type="ARBA" id="ARBA00023049"/>
    </source>
</evidence>
<dbReference type="SUPFAM" id="SSF63737">
    <property type="entry name" value="Leukotriene A4 hydrolase N-terminal domain"/>
    <property type="match status" value="1"/>
</dbReference>
<proteinExistence type="inferred from homology"/>
<dbReference type="Pfam" id="PF01433">
    <property type="entry name" value="Peptidase_M1"/>
    <property type="match status" value="1"/>
</dbReference>
<dbReference type="SUPFAM" id="SSF55486">
    <property type="entry name" value="Metalloproteases ('zincins'), catalytic domain"/>
    <property type="match status" value="1"/>
</dbReference>
<keyword evidence="14" id="KW-1015">Disulfide bond</keyword>
<dbReference type="InterPro" id="IPR050344">
    <property type="entry name" value="Peptidase_M1_aminopeptidases"/>
</dbReference>
<accession>A0A3P8X317</accession>
<evidence type="ECO:0000256" key="1">
    <source>
        <dbReference type="ARBA" id="ARBA00004236"/>
    </source>
</evidence>
<keyword evidence="24" id="KW-1185">Reference proteome</keyword>
<feature type="binding site" evidence="17">
    <location>
        <position position="373"/>
    </location>
    <ligand>
        <name>Zn(2+)</name>
        <dbReference type="ChEBI" id="CHEBI:29105"/>
        <note>catalytic</note>
    </ligand>
</feature>
<feature type="binding site" evidence="17">
    <location>
        <position position="396"/>
    </location>
    <ligand>
        <name>Zn(2+)</name>
        <dbReference type="ChEBI" id="CHEBI:29105"/>
        <note>catalytic</note>
    </ligand>
</feature>
<dbReference type="GO" id="GO:0043171">
    <property type="term" value="P:peptide catabolic process"/>
    <property type="evidence" value="ECO:0007669"/>
    <property type="project" value="TreeGrafter"/>
</dbReference>
<dbReference type="GO" id="GO:0008270">
    <property type="term" value="F:zinc ion binding"/>
    <property type="evidence" value="ECO:0007669"/>
    <property type="project" value="UniProtKB-UniRule"/>
</dbReference>
<evidence type="ECO:0000313" key="23">
    <source>
        <dbReference type="Ensembl" id="ENSCSEP00000033424.1"/>
    </source>
</evidence>
<evidence type="ECO:0000256" key="10">
    <source>
        <dbReference type="ARBA" id="ARBA00022968"/>
    </source>
</evidence>
<evidence type="ECO:0000256" key="8">
    <source>
        <dbReference type="ARBA" id="ARBA00022801"/>
    </source>
</evidence>
<keyword evidence="4" id="KW-1003">Cell membrane</keyword>
<evidence type="ECO:0000256" key="18">
    <source>
        <dbReference type="PIRSR" id="PIRSR634016-4"/>
    </source>
</evidence>
<evidence type="ECO:0000256" key="15">
    <source>
        <dbReference type="ARBA" id="ARBA00023180"/>
    </source>
</evidence>
<dbReference type="InterPro" id="IPR042097">
    <property type="entry name" value="Aminopeptidase_N-like_N_sf"/>
</dbReference>
<dbReference type="GO" id="GO:0070006">
    <property type="term" value="F:metalloaminopeptidase activity"/>
    <property type="evidence" value="ECO:0007669"/>
    <property type="project" value="TreeGrafter"/>
</dbReference>
<keyword evidence="13 19" id="KW-0472">Membrane</keyword>
<dbReference type="GO" id="GO:0005886">
    <property type="term" value="C:plasma membrane"/>
    <property type="evidence" value="ECO:0007669"/>
    <property type="project" value="UniProtKB-SubCell"/>
</dbReference>